<dbReference type="OrthoDB" id="1894747at2759"/>
<protein>
    <submittedName>
        <fullName evidence="2">Uncharacterized protein</fullName>
    </submittedName>
</protein>
<evidence type="ECO:0000313" key="3">
    <source>
        <dbReference type="Proteomes" id="UP000623129"/>
    </source>
</evidence>
<proteinExistence type="predicted"/>
<evidence type="ECO:0000256" key="1">
    <source>
        <dbReference type="SAM" id="Phobius"/>
    </source>
</evidence>
<reference evidence="2" key="1">
    <citation type="submission" date="2020-01" db="EMBL/GenBank/DDBJ databases">
        <title>Genome sequence of Kobresia littledalei, the first chromosome-level genome in the family Cyperaceae.</title>
        <authorList>
            <person name="Qu G."/>
        </authorList>
    </citation>
    <scope>NUCLEOTIDE SEQUENCE</scope>
    <source>
        <strain evidence="2">C.B.Clarke</strain>
        <tissue evidence="2">Leaf</tissue>
    </source>
</reference>
<dbReference type="Proteomes" id="UP000623129">
    <property type="component" value="Unassembled WGS sequence"/>
</dbReference>
<keyword evidence="3" id="KW-1185">Reference proteome</keyword>
<keyword evidence="1" id="KW-0812">Transmembrane</keyword>
<dbReference type="PANTHER" id="PTHR35694:SF1">
    <property type="entry name" value="DENEDDYLASE"/>
    <property type="match status" value="1"/>
</dbReference>
<feature type="transmembrane region" description="Helical" evidence="1">
    <location>
        <begin position="389"/>
        <end position="410"/>
    </location>
</feature>
<accession>A0A833QXM9</accession>
<sequence>MLPPPPSLLSPTSALAFKILKPPSLHFSFPFPLGSHHRRFICLASADNNPIQSVLFPSIIDPASTHLPVVRTYESNLAILSITGSAGSDQAVAAAAADGGATAEEHLSSGAEAMVIETQFPGGTADGNSTVSTKLFLPAKKVKEKAKKLRKNTGSDTLSGSKNILPTTCRQVVMDQLWSFSLTILAPGSERNMDDLTAPREMKANFTVSSSDEMFLSHLSEAVCTIVMENTRSTYNKNSKVKNSSHDISISIHNVAEKDLVNYVMNQPEIQTLVVKGESLRSFLWEPPSYRMLERICSRELVDRMHWFLPAYRLQVIFNAFKELKLEGWHEVAENRWEVLLTHFQMMELANVLDLYYEDQYTLPGKRLLCGPLSEPVNPTRNTGSFLKVLLATITGFFVISLLGIGARVFGAHLSKPKVHSQENFNVCTSEDNSGLIYSTNIDVLEEHCKSVVEKIKVALGSSGEIMFKSNVGAWIGTVPSYLRGTAANHEIRNYTAEEISNEPSDLDEKEPEIQNAPQNIASFQVVLSEQGEVVGFQPTNRVAVSSWASHPLAKELYKGRKLTPGILEPNLKIPRPEKVVLIELLTSINPDSFFALARPIREHGELVLAKG</sequence>
<dbReference type="AlphaFoldDB" id="A0A833QXM9"/>
<dbReference type="EMBL" id="SWLB01000006">
    <property type="protein sequence ID" value="KAF3337580.1"/>
    <property type="molecule type" value="Genomic_DNA"/>
</dbReference>
<evidence type="ECO:0000313" key="2">
    <source>
        <dbReference type="EMBL" id="KAF3337580.1"/>
    </source>
</evidence>
<keyword evidence="1" id="KW-1133">Transmembrane helix</keyword>
<gene>
    <name evidence="2" type="ORF">FCM35_KLT18167</name>
</gene>
<organism evidence="2 3">
    <name type="scientific">Carex littledalei</name>
    <dbReference type="NCBI Taxonomy" id="544730"/>
    <lineage>
        <taxon>Eukaryota</taxon>
        <taxon>Viridiplantae</taxon>
        <taxon>Streptophyta</taxon>
        <taxon>Embryophyta</taxon>
        <taxon>Tracheophyta</taxon>
        <taxon>Spermatophyta</taxon>
        <taxon>Magnoliopsida</taxon>
        <taxon>Liliopsida</taxon>
        <taxon>Poales</taxon>
        <taxon>Cyperaceae</taxon>
        <taxon>Cyperoideae</taxon>
        <taxon>Cariceae</taxon>
        <taxon>Carex</taxon>
        <taxon>Carex subgen. Euthyceras</taxon>
    </lineage>
</organism>
<keyword evidence="1" id="KW-0472">Membrane</keyword>
<dbReference type="PANTHER" id="PTHR35694">
    <property type="entry name" value="DENEDDYLASE"/>
    <property type="match status" value="1"/>
</dbReference>
<name>A0A833QXM9_9POAL</name>
<comment type="caution">
    <text evidence="2">The sequence shown here is derived from an EMBL/GenBank/DDBJ whole genome shotgun (WGS) entry which is preliminary data.</text>
</comment>